<protein>
    <submittedName>
        <fullName evidence="5">Protein LOL2</fullName>
    </submittedName>
</protein>
<gene>
    <name evidence="5" type="ORF">G2W53_002572</name>
</gene>
<dbReference type="InterPro" id="IPR005735">
    <property type="entry name" value="Znf_LSD1"/>
</dbReference>
<dbReference type="OrthoDB" id="509329at2759"/>
<evidence type="ECO:0000259" key="4">
    <source>
        <dbReference type="Pfam" id="PF06943"/>
    </source>
</evidence>
<evidence type="ECO:0000256" key="1">
    <source>
        <dbReference type="ARBA" id="ARBA00004123"/>
    </source>
</evidence>
<feature type="domain" description="Zinc finger LSD1-type" evidence="4">
    <location>
        <begin position="66"/>
        <end position="90"/>
    </location>
</feature>
<keyword evidence="2" id="KW-0539">Nucleus</keyword>
<dbReference type="Proteomes" id="UP000634136">
    <property type="component" value="Unassembled WGS sequence"/>
</dbReference>
<feature type="region of interest" description="Disordered" evidence="3">
    <location>
        <begin position="100"/>
        <end position="131"/>
    </location>
</feature>
<dbReference type="PANTHER" id="PTHR31747:SF17">
    <property type="entry name" value="PROTEIN LOL2"/>
    <property type="match status" value="1"/>
</dbReference>
<evidence type="ECO:0000256" key="2">
    <source>
        <dbReference type="ARBA" id="ARBA00023242"/>
    </source>
</evidence>
<dbReference type="NCBIfam" id="TIGR01053">
    <property type="entry name" value="LSD1"/>
    <property type="match status" value="1"/>
</dbReference>
<reference evidence="5" key="1">
    <citation type="submission" date="2020-09" db="EMBL/GenBank/DDBJ databases">
        <title>Genome-Enabled Discovery of Anthraquinone Biosynthesis in Senna tora.</title>
        <authorList>
            <person name="Kang S.-H."/>
            <person name="Pandey R.P."/>
            <person name="Lee C.-M."/>
            <person name="Sim J.-S."/>
            <person name="Jeong J.-T."/>
            <person name="Choi B.-S."/>
            <person name="Jung M."/>
            <person name="Ginzburg D."/>
            <person name="Zhao K."/>
            <person name="Won S.Y."/>
            <person name="Oh T.-J."/>
            <person name="Yu Y."/>
            <person name="Kim N.-H."/>
            <person name="Lee O.R."/>
            <person name="Lee T.-H."/>
            <person name="Bashyal P."/>
            <person name="Kim T.-S."/>
            <person name="Lee W.-H."/>
            <person name="Kawkins C."/>
            <person name="Kim C.-K."/>
            <person name="Kim J.S."/>
            <person name="Ahn B.O."/>
            <person name="Rhee S.Y."/>
            <person name="Sohng J.K."/>
        </authorList>
    </citation>
    <scope>NUCLEOTIDE SEQUENCE</scope>
    <source>
        <tissue evidence="5">Leaf</tissue>
    </source>
</reference>
<sequence length="131" mass="14066">MYFLEEGNSTPPHLLSYRRAAASAPTDDDGTREAVLPLVFSHLPIGLADIVSQSFVVAHEVGQVKCGSCAVLLMYPFGASQVRCSSCCFVTEIGEQNSRPPLSVLQQEQNSRPPLSVLQQGKATPPPRTAP</sequence>
<organism evidence="5 6">
    <name type="scientific">Senna tora</name>
    <dbReference type="NCBI Taxonomy" id="362788"/>
    <lineage>
        <taxon>Eukaryota</taxon>
        <taxon>Viridiplantae</taxon>
        <taxon>Streptophyta</taxon>
        <taxon>Embryophyta</taxon>
        <taxon>Tracheophyta</taxon>
        <taxon>Spermatophyta</taxon>
        <taxon>Magnoliopsida</taxon>
        <taxon>eudicotyledons</taxon>
        <taxon>Gunneridae</taxon>
        <taxon>Pentapetalae</taxon>
        <taxon>rosids</taxon>
        <taxon>fabids</taxon>
        <taxon>Fabales</taxon>
        <taxon>Fabaceae</taxon>
        <taxon>Caesalpinioideae</taxon>
        <taxon>Cassia clade</taxon>
        <taxon>Senna</taxon>
    </lineage>
</organism>
<feature type="compositionally biased region" description="Polar residues" evidence="3">
    <location>
        <begin position="100"/>
        <end position="122"/>
    </location>
</feature>
<accession>A0A834XA32</accession>
<dbReference type="GO" id="GO:0005634">
    <property type="term" value="C:nucleus"/>
    <property type="evidence" value="ECO:0007669"/>
    <property type="project" value="UniProtKB-SubCell"/>
</dbReference>
<proteinExistence type="predicted"/>
<comment type="subcellular location">
    <subcellularLocation>
        <location evidence="1">Nucleus</location>
    </subcellularLocation>
</comment>
<evidence type="ECO:0000313" key="6">
    <source>
        <dbReference type="Proteomes" id="UP000634136"/>
    </source>
</evidence>
<evidence type="ECO:0000313" key="5">
    <source>
        <dbReference type="EMBL" id="KAF7840274.1"/>
    </source>
</evidence>
<dbReference type="AlphaFoldDB" id="A0A834XA32"/>
<keyword evidence="6" id="KW-1185">Reference proteome</keyword>
<dbReference type="InterPro" id="IPR040319">
    <property type="entry name" value="LSD1-like"/>
</dbReference>
<comment type="caution">
    <text evidence="5">The sequence shown here is derived from an EMBL/GenBank/DDBJ whole genome shotgun (WGS) entry which is preliminary data.</text>
</comment>
<dbReference type="EMBL" id="JAAIUW010000002">
    <property type="protein sequence ID" value="KAF7840274.1"/>
    <property type="molecule type" value="Genomic_DNA"/>
</dbReference>
<dbReference type="PANTHER" id="PTHR31747">
    <property type="entry name" value="PROTEIN LSD1"/>
    <property type="match status" value="1"/>
</dbReference>
<name>A0A834XA32_9FABA</name>
<dbReference type="Pfam" id="PF06943">
    <property type="entry name" value="zf-LSD1"/>
    <property type="match status" value="1"/>
</dbReference>
<evidence type="ECO:0000256" key="3">
    <source>
        <dbReference type="SAM" id="MobiDB-lite"/>
    </source>
</evidence>